<dbReference type="EMBL" id="JAAFOW010001972">
    <property type="protein sequence ID" value="KAF5258535.1"/>
    <property type="molecule type" value="Genomic_DNA"/>
</dbReference>
<reference evidence="2" key="1">
    <citation type="submission" date="2020-02" db="EMBL/GenBank/DDBJ databases">
        <title>Identification and distribution of gene clusters putatively required for synthesis of sphingolipid metabolism inhibitors in phylogenetically diverse species of the filamentous fungus Fusarium.</title>
        <authorList>
            <person name="Kim H.-S."/>
            <person name="Busman M."/>
            <person name="Brown D.W."/>
            <person name="Divon H."/>
            <person name="Uhlig S."/>
            <person name="Proctor R.H."/>
        </authorList>
    </citation>
    <scope>NUCLEOTIDE SEQUENCE [LARGE SCALE GENOMIC DNA]</scope>
    <source>
        <strain evidence="2">NRRL 39464</strain>
    </source>
</reference>
<dbReference type="AlphaFoldDB" id="A0A8H5A5P4"/>
<organism evidence="2 3">
    <name type="scientific">Fusarium oxysporum</name>
    <name type="common">Fusarium vascular wilt</name>
    <dbReference type="NCBI Taxonomy" id="5507"/>
    <lineage>
        <taxon>Eukaryota</taxon>
        <taxon>Fungi</taxon>
        <taxon>Dikarya</taxon>
        <taxon>Ascomycota</taxon>
        <taxon>Pezizomycotina</taxon>
        <taxon>Sordariomycetes</taxon>
        <taxon>Hypocreomycetidae</taxon>
        <taxon>Hypocreales</taxon>
        <taxon>Nectriaceae</taxon>
        <taxon>Fusarium</taxon>
        <taxon>Fusarium oxysporum species complex</taxon>
    </lineage>
</organism>
<proteinExistence type="predicted"/>
<dbReference type="PANTHER" id="PTHR24148">
    <property type="entry name" value="ANKYRIN REPEAT DOMAIN-CONTAINING PROTEIN 39 HOMOLOG-RELATED"/>
    <property type="match status" value="1"/>
</dbReference>
<gene>
    <name evidence="2" type="ORF">FOXYS1_10890</name>
</gene>
<protein>
    <recommendedName>
        <fullName evidence="1">Heterokaryon incompatibility domain-containing protein</fullName>
    </recommendedName>
</protein>
<dbReference type="Proteomes" id="UP000558688">
    <property type="component" value="Unassembled WGS sequence"/>
</dbReference>
<dbReference type="InterPro" id="IPR052895">
    <property type="entry name" value="HetReg/Transcr_Mod"/>
</dbReference>
<dbReference type="PANTHER" id="PTHR24148:SF64">
    <property type="entry name" value="HETEROKARYON INCOMPATIBILITY DOMAIN-CONTAINING PROTEIN"/>
    <property type="match status" value="1"/>
</dbReference>
<evidence type="ECO:0000313" key="3">
    <source>
        <dbReference type="Proteomes" id="UP000558688"/>
    </source>
</evidence>
<name>A0A8H5A5P4_FUSOX</name>
<comment type="caution">
    <text evidence="2">The sequence shown here is derived from an EMBL/GenBank/DDBJ whole genome shotgun (WGS) entry which is preliminary data.</text>
</comment>
<feature type="domain" description="Heterokaryon incompatibility" evidence="1">
    <location>
        <begin position="46"/>
        <end position="138"/>
    </location>
</feature>
<dbReference type="Pfam" id="PF06985">
    <property type="entry name" value="HET"/>
    <property type="match status" value="1"/>
</dbReference>
<sequence>MFSYNSTGSVLGPTQIRLLHLLPVTENNDSIECRLEVVALEENPVYEALSYCWGDSSQLLEIKCNNEAFQVTENLLSALQHLRNEHTERPLWIDAICINRKDPEERQSQVKLMKDIYTKSQRVVIWLGPDLASDGINHLFKLIPTTEYLALPHISKRDGKDVFNLEDSMLADNDGKLAVAILRLRRSFGKKKELAALLHLLRWLRAKDPRDKVYGSLGIATSTYGIEPDYTISIRFGKAVLYTTYFDKLAFREPPSSIKNPIIRENQRAPKLFEMRDAFPEEKASKSNRTFTGRLLNDGKTLILKGVIVDELNNVGDKLIYPYEGPRIQSDDVVMSSIRNFKRNARIAEAIGGTIAVIQGWQDLAFKTENLYTMPGETQKDALLTTIIRNRILLSANRRHVLDCFEQSIAGFDMNMTGTVIN</sequence>
<evidence type="ECO:0000313" key="2">
    <source>
        <dbReference type="EMBL" id="KAF5258535.1"/>
    </source>
</evidence>
<evidence type="ECO:0000259" key="1">
    <source>
        <dbReference type="Pfam" id="PF06985"/>
    </source>
</evidence>
<dbReference type="InterPro" id="IPR010730">
    <property type="entry name" value="HET"/>
</dbReference>
<accession>A0A8H5A5P4</accession>